<reference evidence="2 3" key="1">
    <citation type="journal article" date="2020" name="Harmful Algae">
        <title>Molecular and morphological characterization of a novel dihydroanatoxin-a producing Microcoleus species (cyanobacteria) from the Russian River, California, USA.</title>
        <authorList>
            <person name="Conklin K.Y."/>
            <person name="Stancheva R."/>
            <person name="Otten T.G."/>
            <person name="Fadness R."/>
            <person name="Boyer G.L."/>
            <person name="Read B."/>
            <person name="Zhang X."/>
            <person name="Sheath R.G."/>
        </authorList>
    </citation>
    <scope>NUCLEOTIDE SEQUENCE [LARGE SCALE GENOMIC DNA]</scope>
    <source>
        <strain evidence="2 3">PTRS2</strain>
    </source>
</reference>
<gene>
    <name evidence="2" type="ORF">WMG39_07790</name>
</gene>
<dbReference type="EMBL" id="JBBLXS010000071">
    <property type="protein sequence ID" value="MEK0184758.1"/>
    <property type="molecule type" value="Genomic_DNA"/>
</dbReference>
<evidence type="ECO:0000313" key="3">
    <source>
        <dbReference type="Proteomes" id="UP001384579"/>
    </source>
</evidence>
<evidence type="ECO:0000256" key="1">
    <source>
        <dbReference type="SAM" id="Coils"/>
    </source>
</evidence>
<keyword evidence="1" id="KW-0175">Coiled coil</keyword>
<dbReference type="Proteomes" id="UP001384579">
    <property type="component" value="Unassembled WGS sequence"/>
</dbReference>
<comment type="caution">
    <text evidence="2">The sequence shown here is derived from an EMBL/GenBank/DDBJ whole genome shotgun (WGS) entry which is preliminary data.</text>
</comment>
<evidence type="ECO:0000313" key="2">
    <source>
        <dbReference type="EMBL" id="MEK0184758.1"/>
    </source>
</evidence>
<dbReference type="RefSeq" id="WP_340522881.1">
    <property type="nucleotide sequence ID" value="NZ_JBBLXS010000071.1"/>
</dbReference>
<name>A0ABU8YK35_9CYAN</name>
<protein>
    <submittedName>
        <fullName evidence="2">Uncharacterized protein</fullName>
    </submittedName>
</protein>
<keyword evidence="3" id="KW-1185">Reference proteome</keyword>
<accession>A0ABU8YK35</accession>
<feature type="coiled-coil region" evidence="1">
    <location>
        <begin position="34"/>
        <end position="61"/>
    </location>
</feature>
<sequence length="67" mass="7615">MNTEENATVTASINKVSLPKSKQELLAEQSEKALGQQKQDNANTMRAVEQLKEEMQHKVDEECHHHT</sequence>
<proteinExistence type="predicted"/>
<organism evidence="2 3">
    <name type="scientific">Microcoleus anatoxicus PTRS2</name>
    <dbReference type="NCBI Taxonomy" id="2705321"/>
    <lineage>
        <taxon>Bacteria</taxon>
        <taxon>Bacillati</taxon>
        <taxon>Cyanobacteriota</taxon>
        <taxon>Cyanophyceae</taxon>
        <taxon>Oscillatoriophycideae</taxon>
        <taxon>Oscillatoriales</taxon>
        <taxon>Microcoleaceae</taxon>
        <taxon>Microcoleus</taxon>
        <taxon>Microcoleus anatoxicus</taxon>
    </lineage>
</organism>